<keyword evidence="1" id="KW-0812">Transmembrane</keyword>
<dbReference type="OrthoDB" id="2897504at2"/>
<evidence type="ECO:0000256" key="1">
    <source>
        <dbReference type="SAM" id="Phobius"/>
    </source>
</evidence>
<protein>
    <submittedName>
        <fullName evidence="2">Uncharacterized protein</fullName>
    </submittedName>
</protein>
<dbReference type="Proteomes" id="UP000257144">
    <property type="component" value="Unassembled WGS sequence"/>
</dbReference>
<keyword evidence="3" id="KW-1185">Reference proteome</keyword>
<keyword evidence="1" id="KW-0472">Membrane</keyword>
<proteinExistence type="predicted"/>
<feature type="transmembrane region" description="Helical" evidence="1">
    <location>
        <begin position="35"/>
        <end position="55"/>
    </location>
</feature>
<comment type="caution">
    <text evidence="2">The sequence shown here is derived from an EMBL/GenBank/DDBJ whole genome shotgun (WGS) entry which is preliminary data.</text>
</comment>
<accession>A0A3D8GXP9</accession>
<organism evidence="2 3">
    <name type="scientific">Neobacillus piezotolerans</name>
    <dbReference type="NCBI Taxonomy" id="2259171"/>
    <lineage>
        <taxon>Bacteria</taxon>
        <taxon>Bacillati</taxon>
        <taxon>Bacillota</taxon>
        <taxon>Bacilli</taxon>
        <taxon>Bacillales</taxon>
        <taxon>Bacillaceae</taxon>
        <taxon>Neobacillus</taxon>
    </lineage>
</organism>
<name>A0A3D8GXP9_9BACI</name>
<keyword evidence="1" id="KW-1133">Transmembrane helix</keyword>
<sequence>MKKDSKIALSVSLIVLIGFPLLFFFVSLVTGQWHYLLWSLPPSFTAGFTGLVLTLNQIRKKG</sequence>
<gene>
    <name evidence="2" type="ORF">DRW41_04570</name>
</gene>
<feature type="transmembrane region" description="Helical" evidence="1">
    <location>
        <begin position="7"/>
        <end position="29"/>
    </location>
</feature>
<dbReference type="AlphaFoldDB" id="A0A3D8GXP9"/>
<reference evidence="2 3" key="1">
    <citation type="submission" date="2018-07" db="EMBL/GenBank/DDBJ databases">
        <title>Bacillus sp. YLB-04 draft genome sequence.</title>
        <authorList>
            <person name="Yu L."/>
            <person name="Tang X."/>
        </authorList>
    </citation>
    <scope>NUCLEOTIDE SEQUENCE [LARGE SCALE GENOMIC DNA]</scope>
    <source>
        <strain evidence="2 3">YLB-04</strain>
    </source>
</reference>
<evidence type="ECO:0000313" key="3">
    <source>
        <dbReference type="Proteomes" id="UP000257144"/>
    </source>
</evidence>
<dbReference type="EMBL" id="QNQT01000001">
    <property type="protein sequence ID" value="RDU38836.1"/>
    <property type="molecule type" value="Genomic_DNA"/>
</dbReference>
<evidence type="ECO:0000313" key="2">
    <source>
        <dbReference type="EMBL" id="RDU38836.1"/>
    </source>
</evidence>
<dbReference type="RefSeq" id="WP_115450750.1">
    <property type="nucleotide sequence ID" value="NZ_QNQT01000001.1"/>
</dbReference>